<evidence type="ECO:0000256" key="1">
    <source>
        <dbReference type="SAM" id="MobiDB-lite"/>
    </source>
</evidence>
<keyword evidence="4" id="KW-1185">Reference proteome</keyword>
<dbReference type="Gene3D" id="3.30.200.20">
    <property type="entry name" value="Phosphorylase Kinase, domain 1"/>
    <property type="match status" value="1"/>
</dbReference>
<reference evidence="3 4" key="1">
    <citation type="submission" date="2024-02" db="EMBL/GenBank/DDBJ databases">
        <authorList>
            <person name="Vignale AGUSTIN F."/>
            <person name="Sosa J E."/>
            <person name="Modenutti C."/>
        </authorList>
    </citation>
    <scope>NUCLEOTIDE SEQUENCE [LARGE SCALE GENOMIC DNA]</scope>
</reference>
<feature type="compositionally biased region" description="Low complexity" evidence="1">
    <location>
        <begin position="163"/>
        <end position="173"/>
    </location>
</feature>
<proteinExistence type="predicted"/>
<comment type="caution">
    <text evidence="3">The sequence shown here is derived from an EMBL/GenBank/DDBJ whole genome shotgun (WGS) entry which is preliminary data.</text>
</comment>
<gene>
    <name evidence="3" type="ORF">ILEXP_LOCUS57685</name>
</gene>
<feature type="region of interest" description="Disordered" evidence="1">
    <location>
        <begin position="137"/>
        <end position="192"/>
    </location>
</feature>
<protein>
    <recommendedName>
        <fullName evidence="2">EDR1/CTR1/ARMC3-like peptidase-like domain-containing protein</fullName>
    </recommendedName>
</protein>
<sequence length="455" mass="49264">MRCPGQGSFSGVPLYNPWAYAKCRFIGILEGVWIHRWGLGLIKVLADNVGIPCRLVKGSHYTGVEDDAVNIIKLVNESECLVDLMGAPGTLIPADILSAKDNSFMSYNPKINKIPSLQTANDFGVVSSRPNLLPGEYGGSCQNSAAGNRFPFGRKPSPEKSESLPPLTSASGDTGVGSSGSTSRLPSANQLDHIPSLVIGTSQYKGGRGPKATGDGLRMNVNVVPYSESNAEDTKNLFADLNPFQIKGSGKALMQNNIAGNLGDGFQRPKNNLPSGRPPVPLMWKNRYACNEVPRKNEHGFVEGISPNKNQEANDYNMSSVASSSSTISDKVYHDGYKLPDRFSHTHAENGDRDGDVLLKQELEIKEHGKNAISRHDQGRFMQDKVIGTNMKLKDPESPSSSVDHSGAQGDPMIDDVSKCEIPWEHLVIGERIGLGSYGEVYHADWNGTVSSSFY</sequence>
<organism evidence="3 4">
    <name type="scientific">Ilex paraguariensis</name>
    <name type="common">yerba mate</name>
    <dbReference type="NCBI Taxonomy" id="185542"/>
    <lineage>
        <taxon>Eukaryota</taxon>
        <taxon>Viridiplantae</taxon>
        <taxon>Streptophyta</taxon>
        <taxon>Embryophyta</taxon>
        <taxon>Tracheophyta</taxon>
        <taxon>Spermatophyta</taxon>
        <taxon>Magnoliopsida</taxon>
        <taxon>eudicotyledons</taxon>
        <taxon>Gunneridae</taxon>
        <taxon>Pentapetalae</taxon>
        <taxon>asterids</taxon>
        <taxon>campanulids</taxon>
        <taxon>Aquifoliales</taxon>
        <taxon>Aquifoliaceae</taxon>
        <taxon>Ilex</taxon>
    </lineage>
</organism>
<evidence type="ECO:0000313" key="4">
    <source>
        <dbReference type="Proteomes" id="UP001642360"/>
    </source>
</evidence>
<evidence type="ECO:0000259" key="2">
    <source>
        <dbReference type="Pfam" id="PF14381"/>
    </source>
</evidence>
<dbReference type="Proteomes" id="UP001642360">
    <property type="component" value="Unassembled WGS sequence"/>
</dbReference>
<feature type="region of interest" description="Disordered" evidence="1">
    <location>
        <begin position="392"/>
        <end position="414"/>
    </location>
</feature>
<dbReference type="InterPro" id="IPR055164">
    <property type="entry name" value="EDR1/CTR1/ARMC3-like_pept-like"/>
</dbReference>
<evidence type="ECO:0000313" key="3">
    <source>
        <dbReference type="EMBL" id="CAK9187173.1"/>
    </source>
</evidence>
<name>A0ABC8V1G5_9AQUA</name>
<accession>A0ABC8V1G5</accession>
<dbReference type="EMBL" id="CAUOFW020009836">
    <property type="protein sequence ID" value="CAK9187173.1"/>
    <property type="molecule type" value="Genomic_DNA"/>
</dbReference>
<dbReference type="AlphaFoldDB" id="A0ABC8V1G5"/>
<feature type="domain" description="EDR1/CTR1/ARMC3-like peptidase-like" evidence="2">
    <location>
        <begin position="41"/>
        <end position="92"/>
    </location>
</feature>
<dbReference type="Pfam" id="PF14381">
    <property type="entry name" value="EDR1_CTR1_ARMC3_pept"/>
    <property type="match status" value="1"/>
</dbReference>